<sequence>TAGQSTSLTSLFSYADVDNDIVSFAVRDRELGGGYLTKNGIKQAENQLFDPVPIGEIDQWAFVAGAAGSTSTVGFHANDSRGGYNSTAAVATVKVAAAPAGSDP</sequence>
<dbReference type="RefSeq" id="WP_366195019.1">
    <property type="nucleotide sequence ID" value="NZ_JBFBVU010000110.1"/>
</dbReference>
<feature type="non-terminal residue" evidence="1">
    <location>
        <position position="1"/>
    </location>
</feature>
<dbReference type="Proteomes" id="UP001553161">
    <property type="component" value="Unassembled WGS sequence"/>
</dbReference>
<proteinExistence type="predicted"/>
<accession>A0ABV3LBY0</accession>
<reference evidence="1 2" key="1">
    <citation type="submission" date="2024-07" db="EMBL/GenBank/DDBJ databases">
        <authorList>
            <person name="Kang M."/>
        </authorList>
    </citation>
    <scope>NUCLEOTIDE SEQUENCE [LARGE SCALE GENOMIC DNA]</scope>
    <source>
        <strain evidence="1 2">DFM31</strain>
    </source>
</reference>
<feature type="non-terminal residue" evidence="1">
    <location>
        <position position="104"/>
    </location>
</feature>
<keyword evidence="2" id="KW-1185">Reference proteome</keyword>
<protein>
    <submittedName>
        <fullName evidence="1">Uncharacterized protein</fullName>
    </submittedName>
</protein>
<organism evidence="1 2">
    <name type="scientific">Meridianimarinicoccus marinus</name>
    <dbReference type="NCBI Taxonomy" id="3231483"/>
    <lineage>
        <taxon>Bacteria</taxon>
        <taxon>Pseudomonadati</taxon>
        <taxon>Pseudomonadota</taxon>
        <taxon>Alphaproteobacteria</taxon>
        <taxon>Rhodobacterales</taxon>
        <taxon>Paracoccaceae</taxon>
        <taxon>Meridianimarinicoccus</taxon>
    </lineage>
</organism>
<gene>
    <name evidence="1" type="ORF">AB0T83_20335</name>
</gene>
<dbReference type="EMBL" id="JBFBVU010000110">
    <property type="protein sequence ID" value="MEV8469070.1"/>
    <property type="molecule type" value="Genomic_DNA"/>
</dbReference>
<evidence type="ECO:0000313" key="1">
    <source>
        <dbReference type="EMBL" id="MEV8469070.1"/>
    </source>
</evidence>
<name>A0ABV3LBY0_9RHOB</name>
<comment type="caution">
    <text evidence="1">The sequence shown here is derived from an EMBL/GenBank/DDBJ whole genome shotgun (WGS) entry which is preliminary data.</text>
</comment>
<evidence type="ECO:0000313" key="2">
    <source>
        <dbReference type="Proteomes" id="UP001553161"/>
    </source>
</evidence>